<comment type="caution">
    <text evidence="1">The sequence shown here is derived from an EMBL/GenBank/DDBJ whole genome shotgun (WGS) entry which is preliminary data.</text>
</comment>
<proteinExistence type="predicted"/>
<keyword evidence="2" id="KW-1185">Reference proteome</keyword>
<gene>
    <name evidence="1" type="ORF">SCAR479_06489</name>
</gene>
<name>A0ABR2XSF9_9PEZI</name>
<sequence length="90" mass="10374">MQQYNKVKRKINTSYMMKTGIIGTAQIPMTTIKKFRFRNPSGNPPILAQKRSAPTPKNLDLCLVRIEYTSCQTIMIDIPVRKPNKAWHVL</sequence>
<dbReference type="EMBL" id="JARVKM010000025">
    <property type="protein sequence ID" value="KAK9776751.1"/>
    <property type="molecule type" value="Genomic_DNA"/>
</dbReference>
<dbReference type="Proteomes" id="UP001465668">
    <property type="component" value="Unassembled WGS sequence"/>
</dbReference>
<evidence type="ECO:0000313" key="1">
    <source>
        <dbReference type="EMBL" id="KAK9776751.1"/>
    </source>
</evidence>
<protein>
    <submittedName>
        <fullName evidence="1">Uncharacterized protein</fullName>
    </submittedName>
</protein>
<organism evidence="1 2">
    <name type="scientific">Seiridium cardinale</name>
    <dbReference type="NCBI Taxonomy" id="138064"/>
    <lineage>
        <taxon>Eukaryota</taxon>
        <taxon>Fungi</taxon>
        <taxon>Dikarya</taxon>
        <taxon>Ascomycota</taxon>
        <taxon>Pezizomycotina</taxon>
        <taxon>Sordariomycetes</taxon>
        <taxon>Xylariomycetidae</taxon>
        <taxon>Amphisphaeriales</taxon>
        <taxon>Sporocadaceae</taxon>
        <taxon>Seiridium</taxon>
    </lineage>
</organism>
<evidence type="ECO:0000313" key="2">
    <source>
        <dbReference type="Proteomes" id="UP001465668"/>
    </source>
</evidence>
<accession>A0ABR2XSF9</accession>
<reference evidence="1 2" key="1">
    <citation type="submission" date="2024-02" db="EMBL/GenBank/DDBJ databases">
        <title>First draft genome assembly of two strains of Seiridium cardinale.</title>
        <authorList>
            <person name="Emiliani G."/>
            <person name="Scali E."/>
        </authorList>
    </citation>
    <scope>NUCLEOTIDE SEQUENCE [LARGE SCALE GENOMIC DNA]</scope>
    <source>
        <strain evidence="1 2">BM-138-000479</strain>
    </source>
</reference>